<dbReference type="EMBL" id="JBDFQZ010000010">
    <property type="protein sequence ID" value="KAK9683910.1"/>
    <property type="molecule type" value="Genomic_DNA"/>
</dbReference>
<reference evidence="2" key="1">
    <citation type="submission" date="2024-03" db="EMBL/GenBank/DDBJ databases">
        <title>WGS assembly of Saponaria officinalis var. Norfolk2.</title>
        <authorList>
            <person name="Jenkins J."/>
            <person name="Shu S."/>
            <person name="Grimwood J."/>
            <person name="Barry K."/>
            <person name="Goodstein D."/>
            <person name="Schmutz J."/>
            <person name="Leebens-Mack J."/>
            <person name="Osbourn A."/>
        </authorList>
    </citation>
    <scope>NUCLEOTIDE SEQUENCE [LARGE SCALE GENOMIC DNA]</scope>
    <source>
        <strain evidence="2">JIC</strain>
    </source>
</reference>
<comment type="caution">
    <text evidence="2">The sequence shown here is derived from an EMBL/GenBank/DDBJ whole genome shotgun (WGS) entry which is preliminary data.</text>
</comment>
<name>A0AAW1I372_SAPOF</name>
<proteinExistence type="predicted"/>
<dbReference type="PANTHER" id="PTHR34537">
    <property type="entry name" value="OS08G0459300 PROTEIN"/>
    <property type="match status" value="1"/>
</dbReference>
<evidence type="ECO:0000313" key="2">
    <source>
        <dbReference type="EMBL" id="KAK9683910.1"/>
    </source>
</evidence>
<gene>
    <name evidence="2" type="ORF">RND81_10G174300</name>
</gene>
<feature type="signal peptide" evidence="1">
    <location>
        <begin position="1"/>
        <end position="21"/>
    </location>
</feature>
<dbReference type="PANTHER" id="PTHR34537:SF1">
    <property type="entry name" value="OS08G0459300 PROTEIN"/>
    <property type="match status" value="1"/>
</dbReference>
<sequence length="226" mass="23885">MLKIQLLLVFATSLLLFSASALNSQSKVTKNPADQLVSLVNDNRTAHHIPTLYSNPGLGCIALQYIKAYSGNCAVVGGPKAEKPDDSEFAKTFAPNCNVEPASLTQITGRFLGCQSKYIKPDVAFSELLIKNDKSLNILYSKNHTEVGAAVSGSAGGSPYFWCVLFSNGKSNTSFALEGGEVKVSRPGCFSGANDDCSGAVESFGSHVLWKCILGVLTVVVVSLGL</sequence>
<evidence type="ECO:0000313" key="3">
    <source>
        <dbReference type="Proteomes" id="UP001443914"/>
    </source>
</evidence>
<organism evidence="2 3">
    <name type="scientific">Saponaria officinalis</name>
    <name type="common">Common soapwort</name>
    <name type="synonym">Lychnis saponaria</name>
    <dbReference type="NCBI Taxonomy" id="3572"/>
    <lineage>
        <taxon>Eukaryota</taxon>
        <taxon>Viridiplantae</taxon>
        <taxon>Streptophyta</taxon>
        <taxon>Embryophyta</taxon>
        <taxon>Tracheophyta</taxon>
        <taxon>Spermatophyta</taxon>
        <taxon>Magnoliopsida</taxon>
        <taxon>eudicotyledons</taxon>
        <taxon>Gunneridae</taxon>
        <taxon>Pentapetalae</taxon>
        <taxon>Caryophyllales</taxon>
        <taxon>Caryophyllaceae</taxon>
        <taxon>Caryophylleae</taxon>
        <taxon>Saponaria</taxon>
    </lineage>
</organism>
<accession>A0AAW1I372</accession>
<keyword evidence="1" id="KW-0732">Signal</keyword>
<keyword evidence="3" id="KW-1185">Reference proteome</keyword>
<dbReference type="Proteomes" id="UP001443914">
    <property type="component" value="Unassembled WGS sequence"/>
</dbReference>
<dbReference type="AlphaFoldDB" id="A0AAW1I372"/>
<evidence type="ECO:0000256" key="1">
    <source>
        <dbReference type="SAM" id="SignalP"/>
    </source>
</evidence>
<evidence type="ECO:0008006" key="4">
    <source>
        <dbReference type="Google" id="ProtNLM"/>
    </source>
</evidence>
<feature type="chain" id="PRO_5044013427" description="Ferredoxin-like protein" evidence="1">
    <location>
        <begin position="22"/>
        <end position="226"/>
    </location>
</feature>
<protein>
    <recommendedName>
        <fullName evidence="4">Ferredoxin-like protein</fullName>
    </recommendedName>
</protein>